<keyword evidence="6" id="KW-0228">DNA excision</keyword>
<dbReference type="InterPro" id="IPR036876">
    <property type="entry name" value="UVR_dom_sf"/>
</dbReference>
<dbReference type="GO" id="GO:0016887">
    <property type="term" value="F:ATP hydrolysis activity"/>
    <property type="evidence" value="ECO:0007669"/>
    <property type="project" value="InterPro"/>
</dbReference>
<dbReference type="GO" id="GO:0005524">
    <property type="term" value="F:ATP binding"/>
    <property type="evidence" value="ECO:0007669"/>
    <property type="project" value="UniProtKB-KW"/>
</dbReference>
<evidence type="ECO:0000256" key="3">
    <source>
        <dbReference type="ARBA" id="ARBA00022490"/>
    </source>
</evidence>
<keyword evidence="12" id="KW-0175">Coiled coil</keyword>
<dbReference type="InterPro" id="IPR001943">
    <property type="entry name" value="UVR_dom"/>
</dbReference>
<dbReference type="NCBIfam" id="TIGR00631">
    <property type="entry name" value="uvrb"/>
    <property type="match status" value="1"/>
</dbReference>
<dbReference type="InterPro" id="IPR004807">
    <property type="entry name" value="UvrB"/>
</dbReference>
<dbReference type="InterPro" id="IPR014001">
    <property type="entry name" value="Helicase_ATP-bd"/>
</dbReference>
<dbReference type="Pfam" id="PF17757">
    <property type="entry name" value="UvrB_inter"/>
    <property type="match status" value="1"/>
</dbReference>
<dbReference type="InterPro" id="IPR041471">
    <property type="entry name" value="UvrB_inter"/>
</dbReference>
<evidence type="ECO:0000256" key="11">
    <source>
        <dbReference type="ARBA" id="ARBA00029504"/>
    </source>
</evidence>
<dbReference type="CDD" id="cd17916">
    <property type="entry name" value="DEXHc_UvrB"/>
    <property type="match status" value="1"/>
</dbReference>
<evidence type="ECO:0000259" key="13">
    <source>
        <dbReference type="PROSITE" id="PS50151"/>
    </source>
</evidence>
<organism evidence="16">
    <name type="scientific">marine sediment metagenome</name>
    <dbReference type="NCBI Taxonomy" id="412755"/>
    <lineage>
        <taxon>unclassified sequences</taxon>
        <taxon>metagenomes</taxon>
        <taxon>ecological metagenomes</taxon>
    </lineage>
</organism>
<dbReference type="HAMAP" id="MF_00204">
    <property type="entry name" value="UvrB"/>
    <property type="match status" value="1"/>
</dbReference>
<comment type="similarity">
    <text evidence="2">Belongs to the UvrB family.</text>
</comment>
<keyword evidence="3" id="KW-0963">Cytoplasm</keyword>
<dbReference type="GO" id="GO:0009380">
    <property type="term" value="C:excinuclease repair complex"/>
    <property type="evidence" value="ECO:0007669"/>
    <property type="project" value="InterPro"/>
</dbReference>
<dbReference type="EMBL" id="LAZR01001632">
    <property type="protein sequence ID" value="KKN41682.1"/>
    <property type="molecule type" value="Genomic_DNA"/>
</dbReference>
<evidence type="ECO:0000256" key="4">
    <source>
        <dbReference type="ARBA" id="ARBA00022741"/>
    </source>
</evidence>
<dbReference type="InterPro" id="IPR006935">
    <property type="entry name" value="Helicase/UvrB_N"/>
</dbReference>
<dbReference type="GO" id="GO:0005737">
    <property type="term" value="C:cytoplasm"/>
    <property type="evidence" value="ECO:0007669"/>
    <property type="project" value="UniProtKB-SubCell"/>
</dbReference>
<evidence type="ECO:0000256" key="7">
    <source>
        <dbReference type="ARBA" id="ARBA00022840"/>
    </source>
</evidence>
<dbReference type="PROSITE" id="PS51192">
    <property type="entry name" value="HELICASE_ATP_BIND_1"/>
    <property type="match status" value="1"/>
</dbReference>
<evidence type="ECO:0000256" key="8">
    <source>
        <dbReference type="ARBA" id="ARBA00022881"/>
    </source>
</evidence>
<evidence type="ECO:0000256" key="6">
    <source>
        <dbReference type="ARBA" id="ARBA00022769"/>
    </source>
</evidence>
<dbReference type="InterPro" id="IPR001650">
    <property type="entry name" value="Helicase_C-like"/>
</dbReference>
<dbReference type="NCBIfam" id="NF003673">
    <property type="entry name" value="PRK05298.1"/>
    <property type="match status" value="1"/>
</dbReference>
<dbReference type="Pfam" id="PF12344">
    <property type="entry name" value="UvrB"/>
    <property type="match status" value="1"/>
</dbReference>
<dbReference type="GO" id="GO:0006289">
    <property type="term" value="P:nucleotide-excision repair"/>
    <property type="evidence" value="ECO:0007669"/>
    <property type="project" value="InterPro"/>
</dbReference>
<evidence type="ECO:0000256" key="5">
    <source>
        <dbReference type="ARBA" id="ARBA00022763"/>
    </source>
</evidence>
<keyword evidence="5" id="KW-0227">DNA damage</keyword>
<keyword evidence="7" id="KW-0067">ATP-binding</keyword>
<dbReference type="CDD" id="cd18790">
    <property type="entry name" value="SF2_C_UvrB"/>
    <property type="match status" value="1"/>
</dbReference>
<comment type="subcellular location">
    <subcellularLocation>
        <location evidence="1">Cytoplasm</location>
    </subcellularLocation>
</comment>
<dbReference type="Gene3D" id="3.40.50.300">
    <property type="entry name" value="P-loop containing nucleotide triphosphate hydrolases"/>
    <property type="match status" value="3"/>
</dbReference>
<feature type="domain" description="Helicase C-terminal" evidence="15">
    <location>
        <begin position="430"/>
        <end position="592"/>
    </location>
</feature>
<dbReference type="InterPro" id="IPR027417">
    <property type="entry name" value="P-loop_NTPase"/>
</dbReference>
<dbReference type="Pfam" id="PF00271">
    <property type="entry name" value="Helicase_C"/>
    <property type="match status" value="1"/>
</dbReference>
<evidence type="ECO:0000256" key="12">
    <source>
        <dbReference type="SAM" id="Coils"/>
    </source>
</evidence>
<dbReference type="PROSITE" id="PS51194">
    <property type="entry name" value="HELICASE_CTER"/>
    <property type="match status" value="1"/>
</dbReference>
<keyword evidence="9" id="KW-0234">DNA repair</keyword>
<dbReference type="Gene3D" id="4.10.860.10">
    <property type="entry name" value="UVR domain"/>
    <property type="match status" value="1"/>
</dbReference>
<dbReference type="AlphaFoldDB" id="A0A0F9QXG6"/>
<keyword evidence="4" id="KW-0547">Nucleotide-binding</keyword>
<dbReference type="GO" id="GO:0004518">
    <property type="term" value="F:nuclease activity"/>
    <property type="evidence" value="ECO:0007669"/>
    <property type="project" value="UniProtKB-KW"/>
</dbReference>
<gene>
    <name evidence="16" type="ORF">LCGC14_0720770</name>
</gene>
<sequence>MSSNFKIESEYSPKGDQPLAISTITRNIEEGKRFQTLLGATGTGKTFSIAQVIQSIQKPTLVMAPNKTLAAQLYNELKELFPHNAIHYFVSYYEYYQPEAYLPITGMYIEKDFNVNEEIERLRLAAAHAIRTREDVIIVATVSCIYGVGDPEYWESVTLYLEEGQIIKRSEIIQKLIKISYERKKADFKPGSVRVRGDIIDIFPAYTEIAIRISLFGDKVESIQELHPISNKVLRDLRNFRVFPATHFIIPEENKVIALELIEEELHVRIDYFKKRKLYAEAQRIERRVKFDLEMMREMGWCKGVENYSRSLSLRAPGTPPMTLIDYFPKDFLIVVDESHVSIPQIHGMIGGDRSRKKNLVDYGWRLPSAYDNRPLTFEEWEDKIKFVVFMSATPGNYELEKSDGISAEQIIRPTGLVDPQIEIRPVKNQIDDLLGEIKKVVNNKGRVLITTLTKRMSEDIAEYYADLGVKIEYLHSEVNTIERFEILRKLRDGTFDAIVGINLLREGLDLPEVQLVAILDADKLGFLRDKRSLIQTIGRASRNVEGRAILYAEKVTLAMKAAIDETNRRRNKQIKHNKENNITPKTIQKNILASLSEEQEYKEKEVKRLKQSVHNKIKQLEQEGDIDLIIQFLENKMFMAANELRFEDAAYLRDKIKEIRRKGKLST</sequence>
<dbReference type="PANTHER" id="PTHR24029:SF0">
    <property type="entry name" value="UVRABC SYSTEM PROTEIN B"/>
    <property type="match status" value="1"/>
</dbReference>
<keyword evidence="8" id="KW-0267">Excision nuclease</keyword>
<comment type="caution">
    <text evidence="16">The sequence shown here is derived from an EMBL/GenBank/DDBJ whole genome shotgun (WGS) entry which is preliminary data.</text>
</comment>
<evidence type="ECO:0000256" key="10">
    <source>
        <dbReference type="ARBA" id="ARBA00026033"/>
    </source>
</evidence>
<feature type="coiled-coil region" evidence="12">
    <location>
        <begin position="593"/>
        <end position="624"/>
    </location>
</feature>
<dbReference type="Pfam" id="PF02151">
    <property type="entry name" value="UVR"/>
    <property type="match status" value="1"/>
</dbReference>
<accession>A0A0F9QXG6</accession>
<dbReference type="SMART" id="SM00490">
    <property type="entry name" value="HELICc"/>
    <property type="match status" value="1"/>
</dbReference>
<proteinExistence type="inferred from homology"/>
<reference evidence="16" key="1">
    <citation type="journal article" date="2015" name="Nature">
        <title>Complex archaea that bridge the gap between prokaryotes and eukaryotes.</title>
        <authorList>
            <person name="Spang A."/>
            <person name="Saw J.H."/>
            <person name="Jorgensen S.L."/>
            <person name="Zaremba-Niedzwiedzka K."/>
            <person name="Martijn J."/>
            <person name="Lind A.E."/>
            <person name="van Eijk R."/>
            <person name="Schleper C."/>
            <person name="Guy L."/>
            <person name="Ettema T.J."/>
        </authorList>
    </citation>
    <scope>NUCLEOTIDE SEQUENCE</scope>
</reference>
<dbReference type="GO" id="GO:0003677">
    <property type="term" value="F:DNA binding"/>
    <property type="evidence" value="ECO:0007669"/>
    <property type="project" value="InterPro"/>
</dbReference>
<dbReference type="InterPro" id="IPR024759">
    <property type="entry name" value="UvrB_YAD/RRR_dom"/>
</dbReference>
<dbReference type="SUPFAM" id="SSF46600">
    <property type="entry name" value="C-terminal UvrC-binding domain of UvrB"/>
    <property type="match status" value="1"/>
</dbReference>
<dbReference type="PANTHER" id="PTHR24029">
    <property type="entry name" value="UVRABC SYSTEM PROTEIN B"/>
    <property type="match status" value="1"/>
</dbReference>
<evidence type="ECO:0000259" key="14">
    <source>
        <dbReference type="PROSITE" id="PS51192"/>
    </source>
</evidence>
<dbReference type="Pfam" id="PF04851">
    <property type="entry name" value="ResIII"/>
    <property type="match status" value="1"/>
</dbReference>
<feature type="domain" description="Helicase ATP-binding" evidence="14">
    <location>
        <begin position="26"/>
        <end position="191"/>
    </location>
</feature>
<name>A0A0F9QXG6_9ZZZZ</name>
<dbReference type="SUPFAM" id="SSF52540">
    <property type="entry name" value="P-loop containing nucleoside triphosphate hydrolases"/>
    <property type="match status" value="2"/>
</dbReference>
<protein>
    <recommendedName>
        <fullName evidence="11">UvrABC system protein B</fullName>
    </recommendedName>
</protein>
<comment type="subunit">
    <text evidence="10">Forms a heterotetramer with UvrA during the search for lesions. Interacts with UvrC in an incision complex.</text>
</comment>
<dbReference type="SMART" id="SM00487">
    <property type="entry name" value="DEXDc"/>
    <property type="match status" value="1"/>
</dbReference>
<evidence type="ECO:0000256" key="2">
    <source>
        <dbReference type="ARBA" id="ARBA00008533"/>
    </source>
</evidence>
<feature type="domain" description="UVR" evidence="13">
    <location>
        <begin position="628"/>
        <end position="663"/>
    </location>
</feature>
<evidence type="ECO:0000313" key="16">
    <source>
        <dbReference type="EMBL" id="KKN41682.1"/>
    </source>
</evidence>
<evidence type="ECO:0000256" key="1">
    <source>
        <dbReference type="ARBA" id="ARBA00004496"/>
    </source>
</evidence>
<evidence type="ECO:0000259" key="15">
    <source>
        <dbReference type="PROSITE" id="PS51194"/>
    </source>
</evidence>
<evidence type="ECO:0000256" key="9">
    <source>
        <dbReference type="ARBA" id="ARBA00023204"/>
    </source>
</evidence>
<dbReference type="PROSITE" id="PS50151">
    <property type="entry name" value="UVR"/>
    <property type="match status" value="1"/>
</dbReference>